<dbReference type="AlphaFoldDB" id="A0AAP3V2I6"/>
<dbReference type="EMBL" id="JARGEQ010000027">
    <property type="protein sequence ID" value="MDF1585632.1"/>
    <property type="molecule type" value="Genomic_DNA"/>
</dbReference>
<reference evidence="3 4" key="1">
    <citation type="submission" date="2023-03" db="EMBL/GenBank/DDBJ databases">
        <title>YIM 152171 draft genome.</title>
        <authorList>
            <person name="Yang Z."/>
        </authorList>
    </citation>
    <scope>NUCLEOTIDE SEQUENCE [LARGE SCALE GENOMIC DNA]</scope>
    <source>
        <strain evidence="3 4">YIM 152171</strain>
    </source>
</reference>
<evidence type="ECO:0000313" key="3">
    <source>
        <dbReference type="EMBL" id="MDF1585632.1"/>
    </source>
</evidence>
<evidence type="ECO:0000256" key="1">
    <source>
        <dbReference type="ARBA" id="ARBA00022763"/>
    </source>
</evidence>
<dbReference type="InterPro" id="IPR050356">
    <property type="entry name" value="SulA_CellDiv_inhibitor"/>
</dbReference>
<dbReference type="SUPFAM" id="SSF56672">
    <property type="entry name" value="DNA/RNA polymerases"/>
    <property type="match status" value="1"/>
</dbReference>
<comment type="caution">
    <text evidence="3">The sequence shown here is derived from an EMBL/GenBank/DDBJ whole genome shotgun (WGS) entry which is preliminary data.</text>
</comment>
<keyword evidence="1" id="KW-0227">DNA damage</keyword>
<organism evidence="3 4">
    <name type="scientific">Marinimicrococcus flavescens</name>
    <dbReference type="NCBI Taxonomy" id="3031815"/>
    <lineage>
        <taxon>Bacteria</taxon>
        <taxon>Pseudomonadati</taxon>
        <taxon>Pseudomonadota</taxon>
        <taxon>Alphaproteobacteria</taxon>
        <taxon>Geminicoccales</taxon>
        <taxon>Geminicoccaceae</taxon>
        <taxon>Marinimicrococcus</taxon>
    </lineage>
</organism>
<protein>
    <submittedName>
        <fullName evidence="3">DNA polymerase Y family protein</fullName>
    </submittedName>
</protein>
<sequence length="504" mass="54710">MSGRWLSLWLPDWPIERAMLGAARQGRPLAPGEPLALVLPERGVPRLTAVNEAARARGLDTGLSLADARAILPGLPVRPADPAGDAAALAALALWCGRWSPRVAVDGGDGIILDITGCAHLFGGEAALLETVRRRLEALGITVRTGLAGRLAAAWAWARFGAGGLLGQERQDEALAALPAAALRLPEETVAALGRLGFRQVGQLAALPRSVLLTRFGAALPAALDRLLGLDETPFVPLREPAPFAVRLSWAEPVGSTAALERALRRLLESLCGDLERACRGARRMRLGLHRVDGEVAVLEAAAGRPVRDPGHLFRLLAPRLDGLDAGFGIELMLLEALETALLDPRQADLAGDAEEEAVARLADQLAMRLGAERVMRLEPAESHVPERAVRLLPATAMPALRPWLARQPRPLRLLPRPEPVEAMAPVPDGPPARLTWKRAAWRVVAARGPERLLPEWWRPEDEGRRLRDYYRLTIEDGRALWVFREGAYGDSESPVWRLHGLFQ</sequence>
<feature type="domain" description="UmuC" evidence="2">
    <location>
        <begin position="45"/>
        <end position="157"/>
    </location>
</feature>
<proteinExistence type="predicted"/>
<dbReference type="Pfam" id="PF00817">
    <property type="entry name" value="IMS"/>
    <property type="match status" value="1"/>
</dbReference>
<dbReference type="PANTHER" id="PTHR35369:SF2">
    <property type="entry name" value="BLR3025 PROTEIN"/>
    <property type="match status" value="1"/>
</dbReference>
<dbReference type="GO" id="GO:0006281">
    <property type="term" value="P:DNA repair"/>
    <property type="evidence" value="ECO:0007669"/>
    <property type="project" value="InterPro"/>
</dbReference>
<dbReference type="InterPro" id="IPR043502">
    <property type="entry name" value="DNA/RNA_pol_sf"/>
</dbReference>
<dbReference type="Proteomes" id="UP001301140">
    <property type="component" value="Unassembled WGS sequence"/>
</dbReference>
<dbReference type="PANTHER" id="PTHR35369">
    <property type="entry name" value="BLR3025 PROTEIN-RELATED"/>
    <property type="match status" value="1"/>
</dbReference>
<keyword evidence="4" id="KW-1185">Reference proteome</keyword>
<dbReference type="RefSeq" id="WP_327788051.1">
    <property type="nucleotide sequence ID" value="NZ_JARGEQ010000027.1"/>
</dbReference>
<dbReference type="CDD" id="cd03468">
    <property type="entry name" value="PolY_like"/>
    <property type="match status" value="1"/>
</dbReference>
<accession>A0AAP3V2I6</accession>
<dbReference type="InterPro" id="IPR001126">
    <property type="entry name" value="UmuC"/>
</dbReference>
<evidence type="ECO:0000313" key="4">
    <source>
        <dbReference type="Proteomes" id="UP001301140"/>
    </source>
</evidence>
<name>A0AAP3V2I6_9PROT</name>
<gene>
    <name evidence="3" type="ORF">PZ740_04420</name>
</gene>
<evidence type="ECO:0000259" key="2">
    <source>
        <dbReference type="Pfam" id="PF00817"/>
    </source>
</evidence>